<sequence>MVAASRRQHSEFVRRCDDCRASTENWRPNWNNKQQGAAVIAPQPAAVTSELFQIASDVPEHRRDAVLDDINSIIDTNWLTEGRFWSRQHSPFKPDHGIVLLHHGGACVAYMIIQRLAVGGTPVIYLSGTAVRDAYRGSGFFKRMFETAMAAEFADPAAPAEFCLCWRTRNPVIYVLGRAQCRSVVPAIPAATNGGDLDALCLRLAATLYP</sequence>
<reference evidence="1 2" key="1">
    <citation type="journal article" date="2018" name="Nat. Ecol. Evol.">
        <title>Shark genomes provide insights into elasmobranch evolution and the origin of vertebrates.</title>
        <authorList>
            <person name="Hara Y"/>
            <person name="Yamaguchi K"/>
            <person name="Onimaru K"/>
            <person name="Kadota M"/>
            <person name="Koyanagi M"/>
            <person name="Keeley SD"/>
            <person name="Tatsumi K"/>
            <person name="Tanaka K"/>
            <person name="Motone F"/>
            <person name="Kageyama Y"/>
            <person name="Nozu R"/>
            <person name="Adachi N"/>
            <person name="Nishimura O"/>
            <person name="Nakagawa R"/>
            <person name="Tanegashima C"/>
            <person name="Kiyatake I"/>
            <person name="Matsumoto R"/>
            <person name="Murakumo K"/>
            <person name="Nishida K"/>
            <person name="Terakita A"/>
            <person name="Kuratani S"/>
            <person name="Sato K"/>
            <person name="Hyodo S Kuraku.S."/>
        </authorList>
    </citation>
    <scope>NUCLEOTIDE SEQUENCE [LARGE SCALE GENOMIC DNA]</scope>
</reference>
<dbReference type="EMBL" id="BEZZ01196327">
    <property type="protein sequence ID" value="GCC46555.1"/>
    <property type="molecule type" value="Genomic_DNA"/>
</dbReference>
<evidence type="ECO:0000313" key="2">
    <source>
        <dbReference type="Proteomes" id="UP000287033"/>
    </source>
</evidence>
<evidence type="ECO:0000313" key="1">
    <source>
        <dbReference type="EMBL" id="GCC46555.1"/>
    </source>
</evidence>
<protein>
    <recommendedName>
        <fullName evidence="3">N-acetyltransferase domain-containing protein</fullName>
    </recommendedName>
</protein>
<gene>
    <name evidence="1" type="ORF">chiPu_0030913</name>
</gene>
<proteinExistence type="predicted"/>
<dbReference type="OMA" id="RMFETAM"/>
<keyword evidence="2" id="KW-1185">Reference proteome</keyword>
<organism evidence="1 2">
    <name type="scientific">Chiloscyllium punctatum</name>
    <name type="common">Brownbanded bambooshark</name>
    <name type="synonym">Hemiscyllium punctatum</name>
    <dbReference type="NCBI Taxonomy" id="137246"/>
    <lineage>
        <taxon>Eukaryota</taxon>
        <taxon>Metazoa</taxon>
        <taxon>Chordata</taxon>
        <taxon>Craniata</taxon>
        <taxon>Vertebrata</taxon>
        <taxon>Chondrichthyes</taxon>
        <taxon>Elasmobranchii</taxon>
        <taxon>Galeomorphii</taxon>
        <taxon>Galeoidea</taxon>
        <taxon>Orectolobiformes</taxon>
        <taxon>Hemiscylliidae</taxon>
        <taxon>Chiloscyllium</taxon>
    </lineage>
</organism>
<accession>A0A401TV61</accession>
<feature type="non-terminal residue" evidence="1">
    <location>
        <position position="210"/>
    </location>
</feature>
<dbReference type="SUPFAM" id="SSF55729">
    <property type="entry name" value="Acyl-CoA N-acyltransferases (Nat)"/>
    <property type="match status" value="1"/>
</dbReference>
<dbReference type="InterPro" id="IPR016181">
    <property type="entry name" value="Acyl_CoA_acyltransferase"/>
</dbReference>
<dbReference type="Proteomes" id="UP000287033">
    <property type="component" value="Unassembled WGS sequence"/>
</dbReference>
<dbReference type="Gene3D" id="3.40.630.30">
    <property type="match status" value="1"/>
</dbReference>
<dbReference type="AlphaFoldDB" id="A0A401TV61"/>
<name>A0A401TV61_CHIPU</name>
<evidence type="ECO:0008006" key="3">
    <source>
        <dbReference type="Google" id="ProtNLM"/>
    </source>
</evidence>
<comment type="caution">
    <text evidence="1">The sequence shown here is derived from an EMBL/GenBank/DDBJ whole genome shotgun (WGS) entry which is preliminary data.</text>
</comment>